<evidence type="ECO:0000256" key="1">
    <source>
        <dbReference type="SAM" id="MobiDB-lite"/>
    </source>
</evidence>
<dbReference type="Proteomes" id="UP000499080">
    <property type="component" value="Unassembled WGS sequence"/>
</dbReference>
<dbReference type="AlphaFoldDB" id="A0A4Y2LVW6"/>
<feature type="region of interest" description="Disordered" evidence="1">
    <location>
        <begin position="41"/>
        <end position="65"/>
    </location>
</feature>
<dbReference type="EMBL" id="BGPR01006393">
    <property type="protein sequence ID" value="GBN18599.1"/>
    <property type="molecule type" value="Genomic_DNA"/>
</dbReference>
<organism evidence="2 3">
    <name type="scientific">Araneus ventricosus</name>
    <name type="common">Orbweaver spider</name>
    <name type="synonym">Epeira ventricosa</name>
    <dbReference type="NCBI Taxonomy" id="182803"/>
    <lineage>
        <taxon>Eukaryota</taxon>
        <taxon>Metazoa</taxon>
        <taxon>Ecdysozoa</taxon>
        <taxon>Arthropoda</taxon>
        <taxon>Chelicerata</taxon>
        <taxon>Arachnida</taxon>
        <taxon>Araneae</taxon>
        <taxon>Araneomorphae</taxon>
        <taxon>Entelegynae</taxon>
        <taxon>Araneoidea</taxon>
        <taxon>Araneidae</taxon>
        <taxon>Araneus</taxon>
    </lineage>
</organism>
<protein>
    <submittedName>
        <fullName evidence="2">Uncharacterized protein</fullName>
    </submittedName>
</protein>
<feature type="compositionally biased region" description="Basic and acidic residues" evidence="1">
    <location>
        <begin position="49"/>
        <end position="64"/>
    </location>
</feature>
<reference evidence="2 3" key="1">
    <citation type="journal article" date="2019" name="Sci. Rep.">
        <title>Orb-weaving spider Araneus ventricosus genome elucidates the spidroin gene catalogue.</title>
        <authorList>
            <person name="Kono N."/>
            <person name="Nakamura H."/>
            <person name="Ohtoshi R."/>
            <person name="Moran D.A.P."/>
            <person name="Shinohara A."/>
            <person name="Yoshida Y."/>
            <person name="Fujiwara M."/>
            <person name="Mori M."/>
            <person name="Tomita M."/>
            <person name="Arakawa K."/>
        </authorList>
    </citation>
    <scope>NUCLEOTIDE SEQUENCE [LARGE SCALE GENOMIC DNA]</scope>
</reference>
<proteinExistence type="predicted"/>
<name>A0A4Y2LVW6_ARAVE</name>
<sequence>MDFQLNRREKSRKVPLQEQQFITDQRSDLEMTIGTVDLKTTQHLQKTAGKKEKTKPSKKLDGLKPSEILGEENVFNSDVGVDKNIPSCCPPQTRLKLATCARICDRYVVANRSAAALASAFTL</sequence>
<evidence type="ECO:0000313" key="3">
    <source>
        <dbReference type="Proteomes" id="UP000499080"/>
    </source>
</evidence>
<evidence type="ECO:0000313" key="2">
    <source>
        <dbReference type="EMBL" id="GBN18599.1"/>
    </source>
</evidence>
<comment type="caution">
    <text evidence="2">The sequence shown here is derived from an EMBL/GenBank/DDBJ whole genome shotgun (WGS) entry which is preliminary data.</text>
</comment>
<accession>A0A4Y2LVW6</accession>
<keyword evidence="3" id="KW-1185">Reference proteome</keyword>
<gene>
    <name evidence="2" type="ORF">AVEN_236390_1</name>
</gene>